<dbReference type="RefSeq" id="WP_341841615.1">
    <property type="nucleotide sequence ID" value="NZ_CP149792.1"/>
</dbReference>
<keyword evidence="3" id="KW-1185">Reference proteome</keyword>
<keyword evidence="1" id="KW-0812">Transmembrane</keyword>
<evidence type="ECO:0000313" key="2">
    <source>
        <dbReference type="EMBL" id="WZN46944.1"/>
    </source>
</evidence>
<dbReference type="SUPFAM" id="SSF47781">
    <property type="entry name" value="RuvA domain 2-like"/>
    <property type="match status" value="2"/>
</dbReference>
<feature type="transmembrane region" description="Helical" evidence="1">
    <location>
        <begin position="31"/>
        <end position="51"/>
    </location>
</feature>
<organism evidence="2 3">
    <name type="scientific">Chitinophaga caseinilytica</name>
    <dbReference type="NCBI Taxonomy" id="2267521"/>
    <lineage>
        <taxon>Bacteria</taxon>
        <taxon>Pseudomonadati</taxon>
        <taxon>Bacteroidota</taxon>
        <taxon>Chitinophagia</taxon>
        <taxon>Chitinophagales</taxon>
        <taxon>Chitinophagaceae</taxon>
        <taxon>Chitinophaga</taxon>
    </lineage>
</organism>
<dbReference type="PANTHER" id="PTHR21180">
    <property type="entry name" value="ENDONUCLEASE/EXONUCLEASE/PHOSPHATASE FAMILY DOMAIN-CONTAINING PROTEIN 1"/>
    <property type="match status" value="1"/>
</dbReference>
<sequence>MIEKKYIRRSLKPLFVPDSLFDFSRRERQGIACLLILIVVFQCVPVVWLHVRPLPPPADTLGMAEAERAVAGLLAEGAREKTRRYDSMRASWKGKSYRKDSAFRKPWQRDTAWKKSWERKPPPVIGINVADSAEWERLPYIGAGYAGRIVRFRERLGGFHSVIQVGETYGLPDSVFKKIQPYLRLGDESLRKIDVNETDEKSLADHPYINTKLARAIIRYRSANGRFRQVSDLKALPLVNDSIYRKIEKYLIAP</sequence>
<protein>
    <submittedName>
        <fullName evidence="2">Helix-hairpin-helix domain-containing protein</fullName>
    </submittedName>
</protein>
<evidence type="ECO:0000256" key="1">
    <source>
        <dbReference type="SAM" id="Phobius"/>
    </source>
</evidence>
<keyword evidence="1" id="KW-1133">Transmembrane helix</keyword>
<dbReference type="InterPro" id="IPR051675">
    <property type="entry name" value="Endo/Exo/Phosphatase_dom_1"/>
</dbReference>
<dbReference type="Pfam" id="PF12836">
    <property type="entry name" value="HHH_3"/>
    <property type="match status" value="2"/>
</dbReference>
<dbReference type="Proteomes" id="UP001449657">
    <property type="component" value="Chromosome"/>
</dbReference>
<evidence type="ECO:0000313" key="3">
    <source>
        <dbReference type="Proteomes" id="UP001449657"/>
    </source>
</evidence>
<dbReference type="EMBL" id="CP150096">
    <property type="protein sequence ID" value="WZN46944.1"/>
    <property type="molecule type" value="Genomic_DNA"/>
</dbReference>
<reference evidence="2 3" key="1">
    <citation type="submission" date="2024-03" db="EMBL/GenBank/DDBJ databases">
        <title>Chitinophaga caseinilytica sp. nov., a casein hydrolysing bacterium isolated from forest soil.</title>
        <authorList>
            <person name="Lee D.S."/>
            <person name="Han D.M."/>
            <person name="Baek J.H."/>
            <person name="Choi D.G."/>
            <person name="Jeon J.H."/>
            <person name="Jeon C.O."/>
        </authorList>
    </citation>
    <scope>NUCLEOTIDE SEQUENCE [LARGE SCALE GENOMIC DNA]</scope>
    <source>
        <strain evidence="2 3">KACC 19118</strain>
    </source>
</reference>
<proteinExistence type="predicted"/>
<dbReference type="PANTHER" id="PTHR21180:SF32">
    <property type="entry name" value="ENDONUCLEASE_EXONUCLEASE_PHOSPHATASE FAMILY DOMAIN-CONTAINING PROTEIN 1"/>
    <property type="match status" value="1"/>
</dbReference>
<dbReference type="InterPro" id="IPR010994">
    <property type="entry name" value="RuvA_2-like"/>
</dbReference>
<gene>
    <name evidence="2" type="ORF">WJU22_01945</name>
</gene>
<dbReference type="Gene3D" id="1.10.150.280">
    <property type="entry name" value="AF1531-like domain"/>
    <property type="match status" value="2"/>
</dbReference>
<keyword evidence="1" id="KW-0472">Membrane</keyword>
<name>A0ABZ2Z3X5_9BACT</name>
<accession>A0ABZ2Z3X5</accession>